<proteinExistence type="predicted"/>
<protein>
    <recommendedName>
        <fullName evidence="3">POTRA domain-containing protein</fullName>
    </recommendedName>
</protein>
<comment type="caution">
    <text evidence="1">The sequence shown here is derived from an EMBL/GenBank/DDBJ whole genome shotgun (WGS) entry which is preliminary data.</text>
</comment>
<accession>A0A0G1RWG3</accession>
<dbReference type="AlphaFoldDB" id="A0A0G1RWG3"/>
<organism evidence="1 2">
    <name type="scientific">Candidatus Beckwithbacteria bacterium GW2011_GWB1_47_15</name>
    <dbReference type="NCBI Taxonomy" id="1618371"/>
    <lineage>
        <taxon>Bacteria</taxon>
        <taxon>Candidatus Beckwithiibacteriota</taxon>
    </lineage>
</organism>
<evidence type="ECO:0000313" key="2">
    <source>
        <dbReference type="Proteomes" id="UP000033860"/>
    </source>
</evidence>
<dbReference type="Proteomes" id="UP000033860">
    <property type="component" value="Unassembled WGS sequence"/>
</dbReference>
<evidence type="ECO:0008006" key="3">
    <source>
        <dbReference type="Google" id="ProtNLM"/>
    </source>
</evidence>
<sequence length="243" mass="27168">MRKLKRRGQKWLGKFLPLFLAAFLVAGLAAVSRLGIFRLKYVNCQLNGLPCPLSLEPFLVNLHGQNLFAVTDSSLKNQLNLLNANFETITINKKLPDTISFFLTGRSPVAFMTKKASDQEAVYLALDNTGVLYSQVTTPDLKLPLILVSAAFPLNLGQSDLSLKLANLIDLLNRYYVNFSEIEYLSPEEVHIKTLPETLAVVDVTGDLPNQITSLQYILASIKIEEDLPLKIDLRFDKPVLTY</sequence>
<dbReference type="EMBL" id="LCNT01000002">
    <property type="protein sequence ID" value="KKU61639.1"/>
    <property type="molecule type" value="Genomic_DNA"/>
</dbReference>
<evidence type="ECO:0000313" key="1">
    <source>
        <dbReference type="EMBL" id="KKU61639.1"/>
    </source>
</evidence>
<reference evidence="1 2" key="1">
    <citation type="journal article" date="2015" name="Nature">
        <title>rRNA introns, odd ribosomes, and small enigmatic genomes across a large radiation of phyla.</title>
        <authorList>
            <person name="Brown C.T."/>
            <person name="Hug L.A."/>
            <person name="Thomas B.C."/>
            <person name="Sharon I."/>
            <person name="Castelle C.J."/>
            <person name="Singh A."/>
            <person name="Wilkins M.J."/>
            <person name="Williams K.H."/>
            <person name="Banfield J.F."/>
        </authorList>
    </citation>
    <scope>NUCLEOTIDE SEQUENCE [LARGE SCALE GENOMIC DNA]</scope>
</reference>
<gene>
    <name evidence="1" type="ORF">UX85_C0002G0019</name>
</gene>
<name>A0A0G1RWG3_9BACT</name>